<gene>
    <name evidence="2" type="ORF">CEXT_416501</name>
</gene>
<accession>A0AAV4Y681</accession>
<dbReference type="Proteomes" id="UP001054945">
    <property type="component" value="Unassembled WGS sequence"/>
</dbReference>
<evidence type="ECO:0000256" key="1">
    <source>
        <dbReference type="SAM" id="MobiDB-lite"/>
    </source>
</evidence>
<comment type="caution">
    <text evidence="2">The sequence shown here is derived from an EMBL/GenBank/DDBJ whole genome shotgun (WGS) entry which is preliminary data.</text>
</comment>
<organism evidence="2 3">
    <name type="scientific">Caerostris extrusa</name>
    <name type="common">Bark spider</name>
    <name type="synonym">Caerostris bankana</name>
    <dbReference type="NCBI Taxonomy" id="172846"/>
    <lineage>
        <taxon>Eukaryota</taxon>
        <taxon>Metazoa</taxon>
        <taxon>Ecdysozoa</taxon>
        <taxon>Arthropoda</taxon>
        <taxon>Chelicerata</taxon>
        <taxon>Arachnida</taxon>
        <taxon>Araneae</taxon>
        <taxon>Araneomorphae</taxon>
        <taxon>Entelegynae</taxon>
        <taxon>Araneoidea</taxon>
        <taxon>Araneidae</taxon>
        <taxon>Caerostris</taxon>
    </lineage>
</organism>
<protein>
    <submittedName>
        <fullName evidence="2">Uncharacterized protein</fullName>
    </submittedName>
</protein>
<proteinExistence type="predicted"/>
<sequence>MMYRGLKTVRDHNGSSSRKVSPITCRGRNLILPSENFHGVVETVSGTSRWKEKFLLLWCSSFRERLPQSQRYANAERSSMKEDVRMSPLTSLQLWLKDCQSRRGAIVTKECGPR</sequence>
<dbReference type="AlphaFoldDB" id="A0AAV4Y681"/>
<feature type="region of interest" description="Disordered" evidence="1">
    <location>
        <begin position="1"/>
        <end position="21"/>
    </location>
</feature>
<reference evidence="2 3" key="1">
    <citation type="submission" date="2021-06" db="EMBL/GenBank/DDBJ databases">
        <title>Caerostris extrusa draft genome.</title>
        <authorList>
            <person name="Kono N."/>
            <person name="Arakawa K."/>
        </authorList>
    </citation>
    <scope>NUCLEOTIDE SEQUENCE [LARGE SCALE GENOMIC DNA]</scope>
</reference>
<evidence type="ECO:0000313" key="2">
    <source>
        <dbReference type="EMBL" id="GIZ02867.1"/>
    </source>
</evidence>
<keyword evidence="3" id="KW-1185">Reference proteome</keyword>
<name>A0AAV4Y681_CAEEX</name>
<dbReference type="EMBL" id="BPLR01001516">
    <property type="protein sequence ID" value="GIZ02867.1"/>
    <property type="molecule type" value="Genomic_DNA"/>
</dbReference>
<evidence type="ECO:0000313" key="3">
    <source>
        <dbReference type="Proteomes" id="UP001054945"/>
    </source>
</evidence>